<evidence type="ECO:0008006" key="3">
    <source>
        <dbReference type="Google" id="ProtNLM"/>
    </source>
</evidence>
<reference evidence="1 2" key="1">
    <citation type="journal article" date="2019" name="Sci. Rep.">
        <title>Comparative genomics of chytrid fungi reveal insights into the obligate biotrophic and pathogenic lifestyle of Synchytrium endobioticum.</title>
        <authorList>
            <person name="van de Vossenberg B.T.L.H."/>
            <person name="Warris S."/>
            <person name="Nguyen H.D.T."/>
            <person name="van Gent-Pelzer M.P.E."/>
            <person name="Joly D.L."/>
            <person name="van de Geest H.C."/>
            <person name="Bonants P.J.M."/>
            <person name="Smith D.S."/>
            <person name="Levesque C.A."/>
            <person name="van der Lee T.A.J."/>
        </authorList>
    </citation>
    <scope>NUCLEOTIDE SEQUENCE [LARGE SCALE GENOMIC DNA]</scope>
    <source>
        <strain evidence="1 2">CBS 809.83</strain>
    </source>
</reference>
<comment type="caution">
    <text evidence="1">The sequence shown here is derived from an EMBL/GenBank/DDBJ whole genome shotgun (WGS) entry which is preliminary data.</text>
</comment>
<proteinExistence type="predicted"/>
<evidence type="ECO:0000313" key="1">
    <source>
        <dbReference type="EMBL" id="TPX57781.1"/>
    </source>
</evidence>
<organism evidence="1 2">
    <name type="scientific">Powellomyces hirtus</name>
    <dbReference type="NCBI Taxonomy" id="109895"/>
    <lineage>
        <taxon>Eukaryota</taxon>
        <taxon>Fungi</taxon>
        <taxon>Fungi incertae sedis</taxon>
        <taxon>Chytridiomycota</taxon>
        <taxon>Chytridiomycota incertae sedis</taxon>
        <taxon>Chytridiomycetes</taxon>
        <taxon>Spizellomycetales</taxon>
        <taxon>Powellomycetaceae</taxon>
        <taxon>Powellomyces</taxon>
    </lineage>
</organism>
<sequence length="267" mass="30283">MAICRTGAISSTAIGAALQQNLAPAGLSLGPAFSVDLYNLDSTCSSSPLPTFPKNRSPLAFLVYNTKELWDPLIEYLSRDVTARLEESTDPVNEYAEKMIWQALARSLPPNVARELRFPHDLEDRFVHFQRLGHLSNLAFYDPEWQFLCVHPICGPWFAFRAVVMIDLEGPPLEIDQPQPSNPCPDRGAAAHKLYQMLQNEVANDPAPLAEAYHKRWRKLVEIRDSIGSFLGDTMSAHRYSEDQLNYHYLKDKKYLRRAIARKQAAQ</sequence>
<dbReference type="AlphaFoldDB" id="A0A507E1X6"/>
<keyword evidence="2" id="KW-1185">Reference proteome</keyword>
<protein>
    <recommendedName>
        <fullName evidence="3">Cyanocobalamin reductase (cyanide-eliminating)</fullName>
    </recommendedName>
</protein>
<accession>A0A507E1X6</accession>
<name>A0A507E1X6_9FUNG</name>
<gene>
    <name evidence="1" type="ORF">PhCBS80983_g03566</name>
</gene>
<evidence type="ECO:0000313" key="2">
    <source>
        <dbReference type="Proteomes" id="UP000318582"/>
    </source>
</evidence>
<dbReference type="EMBL" id="QEAQ01000047">
    <property type="protein sequence ID" value="TPX57781.1"/>
    <property type="molecule type" value="Genomic_DNA"/>
</dbReference>
<dbReference type="Proteomes" id="UP000318582">
    <property type="component" value="Unassembled WGS sequence"/>
</dbReference>